<dbReference type="KEGG" id="tpsc:RBB77_23265"/>
<geneLocation type="plasmid" evidence="2">
    <name>unnamed</name>
</geneLocation>
<dbReference type="AlphaFoldDB" id="A0AAU7ZXB8"/>
<dbReference type="EMBL" id="CP132943">
    <property type="protein sequence ID" value="XCB35651.1"/>
    <property type="molecule type" value="Genomic_DNA"/>
</dbReference>
<evidence type="ECO:0000256" key="1">
    <source>
        <dbReference type="SAM" id="MobiDB-lite"/>
    </source>
</evidence>
<dbReference type="RefSeq" id="WP_353067732.1">
    <property type="nucleotide sequence ID" value="NZ_CP132943.1"/>
</dbReference>
<organism evidence="2">
    <name type="scientific">Tunturiibacter psychrotolerans</name>
    <dbReference type="NCBI Taxonomy" id="3069686"/>
    <lineage>
        <taxon>Bacteria</taxon>
        <taxon>Pseudomonadati</taxon>
        <taxon>Acidobacteriota</taxon>
        <taxon>Terriglobia</taxon>
        <taxon>Terriglobales</taxon>
        <taxon>Acidobacteriaceae</taxon>
        <taxon>Tunturiibacter</taxon>
    </lineage>
</organism>
<reference evidence="2" key="2">
    <citation type="journal article" date="2024" name="Environ. Microbiol.">
        <title>Genome analysis and description of Tunturibacter gen. nov. expands the diversity of Terriglobia in tundra soils.</title>
        <authorList>
            <person name="Messyasz A."/>
            <person name="Mannisto M.K."/>
            <person name="Kerkhof L.J."/>
            <person name="Haggblom M.M."/>
        </authorList>
    </citation>
    <scope>NUCLEOTIDE SEQUENCE</scope>
    <source>
        <strain evidence="2">X5P6</strain>
    </source>
</reference>
<gene>
    <name evidence="2" type="ORF">RBB77_23265</name>
</gene>
<evidence type="ECO:0000313" key="2">
    <source>
        <dbReference type="EMBL" id="XCB35651.1"/>
    </source>
</evidence>
<evidence type="ECO:0008006" key="3">
    <source>
        <dbReference type="Google" id="ProtNLM"/>
    </source>
</evidence>
<keyword evidence="2" id="KW-0614">Plasmid</keyword>
<feature type="region of interest" description="Disordered" evidence="1">
    <location>
        <begin position="1"/>
        <end position="23"/>
    </location>
</feature>
<sequence>MPEAAKKPSKPNQIDRMTPDQRRRYDEIQKQKKELAEKERLILSRVTAQGRKDQTRADIVIGAILRLQAQTSADKKHYRDSLIKGVEERDRYLFPEIWPDAVRVVRKRQKTEEAVAPAAGKS</sequence>
<accession>A0AAU7ZXB8</accession>
<proteinExistence type="predicted"/>
<reference evidence="2" key="1">
    <citation type="submission" date="2023-08" db="EMBL/GenBank/DDBJ databases">
        <authorList>
            <person name="Messyasz A."/>
            <person name="Mannisto M.K."/>
            <person name="Kerkhof L.J."/>
            <person name="Haggblom M."/>
        </authorList>
    </citation>
    <scope>NUCLEOTIDE SEQUENCE</scope>
    <source>
        <strain evidence="2">X5P6</strain>
        <plasmid evidence="2">unnamed</plasmid>
    </source>
</reference>
<name>A0AAU7ZXB8_9BACT</name>
<protein>
    <recommendedName>
        <fullName evidence="3">Mobilization protein</fullName>
    </recommendedName>
</protein>